<gene>
    <name evidence="3" type="ORF">KQ910_08130</name>
</gene>
<keyword evidence="1" id="KW-0732">Signal</keyword>
<evidence type="ECO:0000313" key="3">
    <source>
        <dbReference type="EMBL" id="MBU8873727.1"/>
    </source>
</evidence>
<dbReference type="RefSeq" id="WP_216958142.1">
    <property type="nucleotide sequence ID" value="NZ_JAHOPB010000001.1"/>
</dbReference>
<evidence type="ECO:0000259" key="2">
    <source>
        <dbReference type="SMART" id="SM00867"/>
    </source>
</evidence>
<proteinExistence type="predicted"/>
<name>A0ABS6IGK1_9HYPH</name>
<organism evidence="3 4">
    <name type="scientific">Reyranella humidisoli</name>
    <dbReference type="NCBI Taxonomy" id="2849149"/>
    <lineage>
        <taxon>Bacteria</taxon>
        <taxon>Pseudomonadati</taxon>
        <taxon>Pseudomonadota</taxon>
        <taxon>Alphaproteobacteria</taxon>
        <taxon>Hyphomicrobiales</taxon>
        <taxon>Reyranellaceae</taxon>
        <taxon>Reyranella</taxon>
    </lineage>
</organism>
<evidence type="ECO:0000313" key="4">
    <source>
        <dbReference type="Proteomes" id="UP000727907"/>
    </source>
</evidence>
<feature type="signal peptide" evidence="1">
    <location>
        <begin position="1"/>
        <end position="22"/>
    </location>
</feature>
<comment type="caution">
    <text evidence="3">The sequence shown here is derived from an EMBL/GenBank/DDBJ whole genome shotgun (WGS) entry which is preliminary data.</text>
</comment>
<dbReference type="PANTHER" id="PTHR34406">
    <property type="entry name" value="PROTEIN YCEI"/>
    <property type="match status" value="1"/>
</dbReference>
<dbReference type="Proteomes" id="UP000727907">
    <property type="component" value="Unassembled WGS sequence"/>
</dbReference>
<dbReference type="InterPro" id="IPR007372">
    <property type="entry name" value="Lipid/polyisoprenoid-bd_YceI"/>
</dbReference>
<sequence length="209" mass="22060">MFGGVRTFAVVLAMTAATPVFAQAPASLPPGVFAAERDIALATAGAYSLDEAHTAVIARVSHLGYSQSVFRFDRVKGSLTWNPAAIEKSQLSATVDTASIATNVKGFAEELAGDGFLKATAFPQATFVSTAFGPTDKTRGKVEGQFTLMGKTRPVTFDVELGGAGKGFGGKPRIGVRAVATINPQDYGMMPFFTDPIQIQIDTEFEKND</sequence>
<dbReference type="PANTHER" id="PTHR34406:SF1">
    <property type="entry name" value="PROTEIN YCEI"/>
    <property type="match status" value="1"/>
</dbReference>
<protein>
    <submittedName>
        <fullName evidence="3">YceI family protein</fullName>
    </submittedName>
</protein>
<keyword evidence="4" id="KW-1185">Reference proteome</keyword>
<feature type="chain" id="PRO_5047173205" evidence="1">
    <location>
        <begin position="23"/>
        <end position="209"/>
    </location>
</feature>
<feature type="domain" description="Lipid/polyisoprenoid-binding YceI-like" evidence="2">
    <location>
        <begin position="46"/>
        <end position="206"/>
    </location>
</feature>
<accession>A0ABS6IGK1</accession>
<dbReference type="EMBL" id="JAHOPB010000001">
    <property type="protein sequence ID" value="MBU8873727.1"/>
    <property type="molecule type" value="Genomic_DNA"/>
</dbReference>
<reference evidence="3 4" key="1">
    <citation type="submission" date="2021-06" db="EMBL/GenBank/DDBJ databases">
        <authorList>
            <person name="Lee D.H."/>
        </authorList>
    </citation>
    <scope>NUCLEOTIDE SEQUENCE [LARGE SCALE GENOMIC DNA]</scope>
    <source>
        <strain evidence="3 4">MMS21-HV4-11</strain>
    </source>
</reference>
<dbReference type="Pfam" id="PF04264">
    <property type="entry name" value="YceI"/>
    <property type="match status" value="1"/>
</dbReference>
<evidence type="ECO:0000256" key="1">
    <source>
        <dbReference type="SAM" id="SignalP"/>
    </source>
</evidence>
<dbReference type="SMART" id="SM00867">
    <property type="entry name" value="YceI"/>
    <property type="match status" value="1"/>
</dbReference>